<evidence type="ECO:0000256" key="4">
    <source>
        <dbReference type="ARBA" id="ARBA00022449"/>
    </source>
</evidence>
<proteinExistence type="inferred from homology"/>
<gene>
    <name evidence="14" type="ORF">RF679_18585</name>
</gene>
<dbReference type="PANTHER" id="PTHR10110">
    <property type="entry name" value="SODIUM/HYDROGEN EXCHANGER"/>
    <property type="match status" value="1"/>
</dbReference>
<evidence type="ECO:0000256" key="8">
    <source>
        <dbReference type="ARBA" id="ARBA00023053"/>
    </source>
</evidence>
<evidence type="ECO:0000256" key="2">
    <source>
        <dbReference type="ARBA" id="ARBA00007367"/>
    </source>
</evidence>
<name>A0ABY9RHB8_9BURK</name>
<evidence type="ECO:0000313" key="14">
    <source>
        <dbReference type="EMBL" id="WMW80624.1"/>
    </source>
</evidence>
<dbReference type="Gene3D" id="6.10.140.1330">
    <property type="match status" value="1"/>
</dbReference>
<protein>
    <submittedName>
        <fullName evidence="14">Sodium:proton antiporter</fullName>
    </submittedName>
</protein>
<sequence length="396" mass="41916">METHIERIEFLLLLAAVVAMLARRFRFPYTVGLLFAGIGLTLLPISPGIELTKELIFSALLPPLIFEAAIALKWSELRKVLPVVLLLASVGLILSALVTAAGMYWLLGWPPISAAIFGVLIAATDPVSVIATFKEAGVKGKLRILVESESLFNDGTAAVLFGLVLAFAAGNAPTTLGLTLNALSVIGGGVACGVIIAFVTLYLAGKTRDHLVELTLTTVAAYSSFLVAEHFHWSGVLATLCAGLIIGNRGHLGAITEKGHESVEAFWEFAAFVANSLIFILIGVYEAKQSFSALLIPAVVAILFVLIGRAVAIYPLAALIKNSGQRISMAHQHILVWGGLRGALALALSLGLPESIPYRAEIVTMAFAVVAFSVVVQGLTMTPLMRKLNLIGNPDS</sequence>
<feature type="transmembrane region" description="Helical" evidence="12">
    <location>
        <begin position="151"/>
        <end position="170"/>
    </location>
</feature>
<feature type="transmembrane region" description="Helical" evidence="12">
    <location>
        <begin position="112"/>
        <end position="131"/>
    </location>
</feature>
<dbReference type="InterPro" id="IPR018422">
    <property type="entry name" value="Cation/H_exchanger_CPA1"/>
</dbReference>
<evidence type="ECO:0000256" key="5">
    <source>
        <dbReference type="ARBA" id="ARBA00022475"/>
    </source>
</evidence>
<evidence type="ECO:0000313" key="15">
    <source>
        <dbReference type="Proteomes" id="UP001181355"/>
    </source>
</evidence>
<keyword evidence="11" id="KW-0739">Sodium transport</keyword>
<feature type="transmembrane region" description="Helical" evidence="12">
    <location>
        <begin position="334"/>
        <end position="352"/>
    </location>
</feature>
<dbReference type="EMBL" id="CP133720">
    <property type="protein sequence ID" value="WMW80624.1"/>
    <property type="molecule type" value="Genomic_DNA"/>
</dbReference>
<accession>A0ABY9RHB8</accession>
<feature type="transmembrane region" description="Helical" evidence="12">
    <location>
        <begin position="266"/>
        <end position="285"/>
    </location>
</feature>
<keyword evidence="4" id="KW-0050">Antiport</keyword>
<evidence type="ECO:0000256" key="6">
    <source>
        <dbReference type="ARBA" id="ARBA00022692"/>
    </source>
</evidence>
<feature type="transmembrane region" description="Helical" evidence="12">
    <location>
        <begin position="84"/>
        <end position="106"/>
    </location>
</feature>
<feature type="domain" description="Cation/H+ exchanger transmembrane" evidence="13">
    <location>
        <begin position="13"/>
        <end position="387"/>
    </location>
</feature>
<evidence type="ECO:0000256" key="3">
    <source>
        <dbReference type="ARBA" id="ARBA00022448"/>
    </source>
</evidence>
<feature type="transmembrane region" description="Helical" evidence="12">
    <location>
        <begin position="55"/>
        <end position="72"/>
    </location>
</feature>
<evidence type="ECO:0000256" key="9">
    <source>
        <dbReference type="ARBA" id="ARBA00023065"/>
    </source>
</evidence>
<evidence type="ECO:0000256" key="10">
    <source>
        <dbReference type="ARBA" id="ARBA00023136"/>
    </source>
</evidence>
<dbReference type="PANTHER" id="PTHR10110:SF195">
    <property type="entry name" value="NA(+)_H(+) ANTIPORTER NHAS2"/>
    <property type="match status" value="1"/>
</dbReference>
<feature type="transmembrane region" description="Helical" evidence="12">
    <location>
        <begin position="234"/>
        <end position="254"/>
    </location>
</feature>
<keyword evidence="5" id="KW-1003">Cell membrane</keyword>
<keyword evidence="6 12" id="KW-0812">Transmembrane</keyword>
<keyword evidence="8" id="KW-0915">Sodium</keyword>
<organism evidence="14 15">
    <name type="scientific">Undibacterium cyanobacteriorum</name>
    <dbReference type="NCBI Taxonomy" id="3073561"/>
    <lineage>
        <taxon>Bacteria</taxon>
        <taxon>Pseudomonadati</taxon>
        <taxon>Pseudomonadota</taxon>
        <taxon>Betaproteobacteria</taxon>
        <taxon>Burkholderiales</taxon>
        <taxon>Oxalobacteraceae</taxon>
        <taxon>Undibacterium</taxon>
    </lineage>
</organism>
<comment type="subcellular location">
    <subcellularLocation>
        <location evidence="1">Cell membrane</location>
        <topology evidence="1">Multi-pass membrane protein</topology>
    </subcellularLocation>
</comment>
<keyword evidence="9" id="KW-0406">Ion transport</keyword>
<keyword evidence="10 12" id="KW-0472">Membrane</keyword>
<feature type="transmembrane region" description="Helical" evidence="12">
    <location>
        <begin position="182"/>
        <end position="204"/>
    </location>
</feature>
<dbReference type="InterPro" id="IPR006153">
    <property type="entry name" value="Cation/H_exchanger_TM"/>
</dbReference>
<evidence type="ECO:0000256" key="12">
    <source>
        <dbReference type="SAM" id="Phobius"/>
    </source>
</evidence>
<dbReference type="PRINTS" id="PR01084">
    <property type="entry name" value="NAHEXCHNGR"/>
</dbReference>
<evidence type="ECO:0000256" key="7">
    <source>
        <dbReference type="ARBA" id="ARBA00022989"/>
    </source>
</evidence>
<feature type="transmembrane region" description="Helical" evidence="12">
    <location>
        <begin position="358"/>
        <end position="379"/>
    </location>
</feature>
<keyword evidence="7 12" id="KW-1133">Transmembrane helix</keyword>
<dbReference type="Proteomes" id="UP001181355">
    <property type="component" value="Chromosome"/>
</dbReference>
<dbReference type="RefSeq" id="WP_309482116.1">
    <property type="nucleotide sequence ID" value="NZ_CP133720.1"/>
</dbReference>
<feature type="transmembrane region" description="Helical" evidence="12">
    <location>
        <begin position="29"/>
        <end position="49"/>
    </location>
</feature>
<evidence type="ECO:0000256" key="1">
    <source>
        <dbReference type="ARBA" id="ARBA00004651"/>
    </source>
</evidence>
<feature type="transmembrane region" description="Helical" evidence="12">
    <location>
        <begin position="291"/>
        <end position="314"/>
    </location>
</feature>
<reference evidence="14" key="1">
    <citation type="submission" date="2023-09" db="EMBL/GenBank/DDBJ databases">
        <title>Undibacterium sp. 20NA77.5 isolated from freshwater.</title>
        <authorList>
            <person name="Le V."/>
            <person name="Ko S.-R."/>
            <person name="Ahn C.-Y."/>
            <person name="Oh H.-M."/>
        </authorList>
    </citation>
    <scope>NUCLEOTIDE SEQUENCE</scope>
    <source>
        <strain evidence="14">20NA77.5</strain>
    </source>
</reference>
<dbReference type="Pfam" id="PF00999">
    <property type="entry name" value="Na_H_Exchanger"/>
    <property type="match status" value="1"/>
</dbReference>
<evidence type="ECO:0000256" key="11">
    <source>
        <dbReference type="ARBA" id="ARBA00023201"/>
    </source>
</evidence>
<keyword evidence="15" id="KW-1185">Reference proteome</keyword>
<comment type="similarity">
    <text evidence="2">Belongs to the monovalent cation:proton antiporter 1 (CPA1) transporter (TC 2.A.36) family.</text>
</comment>
<keyword evidence="3" id="KW-0813">Transport</keyword>
<dbReference type="InterPro" id="IPR004709">
    <property type="entry name" value="NaH_exchanger"/>
</dbReference>
<evidence type="ECO:0000259" key="13">
    <source>
        <dbReference type="Pfam" id="PF00999"/>
    </source>
</evidence>
<feature type="transmembrane region" description="Helical" evidence="12">
    <location>
        <begin position="6"/>
        <end position="22"/>
    </location>
</feature>